<dbReference type="InterPro" id="IPR013830">
    <property type="entry name" value="SGNH_hydro"/>
</dbReference>
<dbReference type="InterPro" id="IPR051532">
    <property type="entry name" value="Ester_Hydrolysis_Enzymes"/>
</dbReference>
<accession>A0A4Y7TSU7</accession>
<dbReference type="GO" id="GO:0004622">
    <property type="term" value="F:phosphatidylcholine lysophospholipase activity"/>
    <property type="evidence" value="ECO:0007669"/>
    <property type="project" value="TreeGrafter"/>
</dbReference>
<evidence type="ECO:0000256" key="3">
    <source>
        <dbReference type="SAM" id="SignalP"/>
    </source>
</evidence>
<gene>
    <name evidence="5" type="ORF">FA13DRAFT_1092910</name>
</gene>
<dbReference type="GO" id="GO:0005576">
    <property type="term" value="C:extracellular region"/>
    <property type="evidence" value="ECO:0007669"/>
    <property type="project" value="InterPro"/>
</dbReference>
<dbReference type="SUPFAM" id="SSF52266">
    <property type="entry name" value="SGNH hydrolase"/>
    <property type="match status" value="1"/>
</dbReference>
<dbReference type="Gene3D" id="3.40.50.1110">
    <property type="entry name" value="SGNH hydrolase"/>
    <property type="match status" value="1"/>
</dbReference>
<name>A0A4Y7TSU7_COPMI</name>
<dbReference type="Proteomes" id="UP000298030">
    <property type="component" value="Unassembled WGS sequence"/>
</dbReference>
<dbReference type="PANTHER" id="PTHR30383">
    <property type="entry name" value="THIOESTERASE 1/PROTEASE 1/LYSOPHOSPHOLIPASE L1"/>
    <property type="match status" value="1"/>
</dbReference>
<sequence>MMVNVYLPIVLAAVATLIRPTWAAVPLYGQCGGTGYSGDTQCVSGGTCVRLNEWYSQCQPGATTTTTPASTTSTSTSPVPPSTTPSLPSGPIVVLPLGDSITLGQGAPDGNSYRKELKDSLEHDGVVIDYIGSIKNGNMQDNENEGRAGQRIDQISGYATGPLAQKPQVVTLHAGTNDVFQNYDAANAPSRLMKLMDQIFSASPSATIIVSSIIALPSRQSAVDAYNTQIERLVKDRILKGERVVWVSMAAVVPSDLGDGIHPNTGGYVKMGNAFYGGWATARERGWLR</sequence>
<dbReference type="SUPFAM" id="SSF57180">
    <property type="entry name" value="Cellulose-binding domain"/>
    <property type="match status" value="1"/>
</dbReference>
<feature type="region of interest" description="Disordered" evidence="2">
    <location>
        <begin position="61"/>
        <end position="89"/>
    </location>
</feature>
<dbReference type="PROSITE" id="PS00562">
    <property type="entry name" value="CBM1_1"/>
    <property type="match status" value="1"/>
</dbReference>
<dbReference type="SMART" id="SM00236">
    <property type="entry name" value="fCBD"/>
    <property type="match status" value="1"/>
</dbReference>
<dbReference type="PANTHER" id="PTHR30383:SF5">
    <property type="entry name" value="SGNH HYDROLASE-TYPE ESTERASE DOMAIN-CONTAINING PROTEIN"/>
    <property type="match status" value="1"/>
</dbReference>
<dbReference type="GO" id="GO:0030248">
    <property type="term" value="F:cellulose binding"/>
    <property type="evidence" value="ECO:0007669"/>
    <property type="project" value="InterPro"/>
</dbReference>
<evidence type="ECO:0000256" key="2">
    <source>
        <dbReference type="SAM" id="MobiDB-lite"/>
    </source>
</evidence>
<dbReference type="PROSITE" id="PS51164">
    <property type="entry name" value="CBM1_2"/>
    <property type="match status" value="1"/>
</dbReference>
<feature type="chain" id="PRO_5021462279" evidence="3">
    <location>
        <begin position="24"/>
        <end position="289"/>
    </location>
</feature>
<comment type="caution">
    <text evidence="5">The sequence shown here is derived from an EMBL/GenBank/DDBJ whole genome shotgun (WGS) entry which is preliminary data.</text>
</comment>
<keyword evidence="1 3" id="KW-0732">Signal</keyword>
<protein>
    <submittedName>
        <fullName evidence="5">Lipolytic enzyme</fullName>
    </submittedName>
</protein>
<dbReference type="OrthoDB" id="2119228at2759"/>
<dbReference type="InterPro" id="IPR036514">
    <property type="entry name" value="SGNH_hydro_sf"/>
</dbReference>
<dbReference type="STRING" id="71717.A0A4Y7TSU7"/>
<reference evidence="5 6" key="1">
    <citation type="journal article" date="2019" name="Nat. Ecol. Evol.">
        <title>Megaphylogeny resolves global patterns of mushroom evolution.</title>
        <authorList>
            <person name="Varga T."/>
            <person name="Krizsan K."/>
            <person name="Foldi C."/>
            <person name="Dima B."/>
            <person name="Sanchez-Garcia M."/>
            <person name="Sanchez-Ramirez S."/>
            <person name="Szollosi G.J."/>
            <person name="Szarkandi J.G."/>
            <person name="Papp V."/>
            <person name="Albert L."/>
            <person name="Andreopoulos W."/>
            <person name="Angelini C."/>
            <person name="Antonin V."/>
            <person name="Barry K.W."/>
            <person name="Bougher N.L."/>
            <person name="Buchanan P."/>
            <person name="Buyck B."/>
            <person name="Bense V."/>
            <person name="Catcheside P."/>
            <person name="Chovatia M."/>
            <person name="Cooper J."/>
            <person name="Damon W."/>
            <person name="Desjardin D."/>
            <person name="Finy P."/>
            <person name="Geml J."/>
            <person name="Haridas S."/>
            <person name="Hughes K."/>
            <person name="Justo A."/>
            <person name="Karasinski D."/>
            <person name="Kautmanova I."/>
            <person name="Kiss B."/>
            <person name="Kocsube S."/>
            <person name="Kotiranta H."/>
            <person name="LaButti K.M."/>
            <person name="Lechner B.E."/>
            <person name="Liimatainen K."/>
            <person name="Lipzen A."/>
            <person name="Lukacs Z."/>
            <person name="Mihaltcheva S."/>
            <person name="Morgado L.N."/>
            <person name="Niskanen T."/>
            <person name="Noordeloos M.E."/>
            <person name="Ohm R.A."/>
            <person name="Ortiz-Santana B."/>
            <person name="Ovrebo C."/>
            <person name="Racz N."/>
            <person name="Riley R."/>
            <person name="Savchenko A."/>
            <person name="Shiryaev A."/>
            <person name="Soop K."/>
            <person name="Spirin V."/>
            <person name="Szebenyi C."/>
            <person name="Tomsovsky M."/>
            <person name="Tulloss R.E."/>
            <person name="Uehling J."/>
            <person name="Grigoriev I.V."/>
            <person name="Vagvolgyi C."/>
            <person name="Papp T."/>
            <person name="Martin F.M."/>
            <person name="Miettinen O."/>
            <person name="Hibbett D.S."/>
            <person name="Nagy L.G."/>
        </authorList>
    </citation>
    <scope>NUCLEOTIDE SEQUENCE [LARGE SCALE GENOMIC DNA]</scope>
    <source>
        <strain evidence="5 6">FP101781</strain>
    </source>
</reference>
<dbReference type="EMBL" id="QPFP01000005">
    <property type="protein sequence ID" value="TEB37004.1"/>
    <property type="molecule type" value="Genomic_DNA"/>
</dbReference>
<evidence type="ECO:0000256" key="1">
    <source>
        <dbReference type="ARBA" id="ARBA00022729"/>
    </source>
</evidence>
<dbReference type="AlphaFoldDB" id="A0A4Y7TSU7"/>
<feature type="signal peptide" evidence="3">
    <location>
        <begin position="1"/>
        <end position="23"/>
    </location>
</feature>
<dbReference type="Pfam" id="PF13472">
    <property type="entry name" value="Lipase_GDSL_2"/>
    <property type="match status" value="1"/>
</dbReference>
<feature type="compositionally biased region" description="Low complexity" evidence="2">
    <location>
        <begin position="63"/>
        <end position="77"/>
    </location>
</feature>
<organism evidence="5 6">
    <name type="scientific">Coprinellus micaceus</name>
    <name type="common">Glistening ink-cap mushroom</name>
    <name type="synonym">Coprinus micaceus</name>
    <dbReference type="NCBI Taxonomy" id="71717"/>
    <lineage>
        <taxon>Eukaryota</taxon>
        <taxon>Fungi</taxon>
        <taxon>Dikarya</taxon>
        <taxon>Basidiomycota</taxon>
        <taxon>Agaricomycotina</taxon>
        <taxon>Agaricomycetes</taxon>
        <taxon>Agaricomycetidae</taxon>
        <taxon>Agaricales</taxon>
        <taxon>Agaricineae</taxon>
        <taxon>Psathyrellaceae</taxon>
        <taxon>Coprinellus</taxon>
    </lineage>
</organism>
<dbReference type="Pfam" id="PF00734">
    <property type="entry name" value="CBM_1"/>
    <property type="match status" value="1"/>
</dbReference>
<evidence type="ECO:0000313" key="5">
    <source>
        <dbReference type="EMBL" id="TEB37004.1"/>
    </source>
</evidence>
<evidence type="ECO:0000313" key="6">
    <source>
        <dbReference type="Proteomes" id="UP000298030"/>
    </source>
</evidence>
<dbReference type="InterPro" id="IPR000254">
    <property type="entry name" value="CBD"/>
</dbReference>
<dbReference type="CDD" id="cd01833">
    <property type="entry name" value="XynB_like"/>
    <property type="match status" value="1"/>
</dbReference>
<feature type="domain" description="CBM1" evidence="4">
    <location>
        <begin position="23"/>
        <end position="59"/>
    </location>
</feature>
<proteinExistence type="predicted"/>
<dbReference type="GO" id="GO:0005975">
    <property type="term" value="P:carbohydrate metabolic process"/>
    <property type="evidence" value="ECO:0007669"/>
    <property type="project" value="InterPro"/>
</dbReference>
<evidence type="ECO:0000259" key="4">
    <source>
        <dbReference type="PROSITE" id="PS51164"/>
    </source>
</evidence>
<keyword evidence="6" id="KW-1185">Reference proteome</keyword>
<dbReference type="InterPro" id="IPR035971">
    <property type="entry name" value="CBD_sf"/>
</dbReference>